<dbReference type="AlphaFoldDB" id="A0A3M8P6H0"/>
<reference evidence="1 2" key="1">
    <citation type="journal article" date="2018" name="Int. J. Syst. Evol. Microbiol.">
        <title>Planococcus salinus sp. nov., a moderately halophilic bacterium isolated from a saline-alkali soil.</title>
        <authorList>
            <person name="Gan L."/>
        </authorList>
    </citation>
    <scope>NUCLEOTIDE SEQUENCE [LARGE SCALE GENOMIC DNA]</scope>
    <source>
        <strain evidence="1 2">LCB217</strain>
    </source>
</reference>
<dbReference type="RefSeq" id="WP_123165926.1">
    <property type="nucleotide sequence ID" value="NZ_RIAX01000009.1"/>
</dbReference>
<accession>A0A3M8P6H0</accession>
<evidence type="ECO:0000313" key="1">
    <source>
        <dbReference type="EMBL" id="RNF38870.1"/>
    </source>
</evidence>
<gene>
    <name evidence="1" type="ORF">EEX84_12180</name>
</gene>
<organism evidence="1 2">
    <name type="scientific">Planococcus salinus</name>
    <dbReference type="NCBI Taxonomy" id="1848460"/>
    <lineage>
        <taxon>Bacteria</taxon>
        <taxon>Bacillati</taxon>
        <taxon>Bacillota</taxon>
        <taxon>Bacilli</taxon>
        <taxon>Bacillales</taxon>
        <taxon>Caryophanaceae</taxon>
        <taxon>Planococcus</taxon>
    </lineage>
</organism>
<keyword evidence="2" id="KW-1185">Reference proteome</keyword>
<dbReference type="Proteomes" id="UP000275473">
    <property type="component" value="Unassembled WGS sequence"/>
</dbReference>
<dbReference type="EMBL" id="RIAX01000009">
    <property type="protein sequence ID" value="RNF38870.1"/>
    <property type="molecule type" value="Genomic_DNA"/>
</dbReference>
<name>A0A3M8P6H0_9BACL</name>
<evidence type="ECO:0000313" key="2">
    <source>
        <dbReference type="Proteomes" id="UP000275473"/>
    </source>
</evidence>
<sequence length="100" mass="11553">MPDHVSATEHLYPHLLADYPHEVNEIYTAYIYRLIDRASNRKAHVWHCLVVAFQEDSTGRNDFQDCFLGKETKKRFVNYPHLNLSDFEVGASRLIATSAS</sequence>
<proteinExistence type="predicted"/>
<protein>
    <submittedName>
        <fullName evidence="1">Uncharacterized protein</fullName>
    </submittedName>
</protein>
<dbReference type="OrthoDB" id="26424at2"/>
<comment type="caution">
    <text evidence="1">The sequence shown here is derived from an EMBL/GenBank/DDBJ whole genome shotgun (WGS) entry which is preliminary data.</text>
</comment>